<keyword evidence="4" id="KW-1185">Reference proteome</keyword>
<dbReference type="Proteomes" id="UP000571950">
    <property type="component" value="Unassembled WGS sequence"/>
</dbReference>
<dbReference type="InterPro" id="IPR007921">
    <property type="entry name" value="CHAP_dom"/>
</dbReference>
<name>A0A7W6BED1_9SPHN</name>
<sequence length="243" mass="26578">MFRMTRWAAAALLGLLSAPGWSATTLQCVPYARIVSGVEIYGDAWTWWDQAENRYRRGHAPKKGAVLAFRPNGPMQLGHVAVVSRVLDKRRILIRHANWSTPGAIEEDVLAIDLSDAGDWSEVRVWHSLSDRMGARGNPTFGFIYPDKPKLHPFTPSPELGSSTLLARVDPARWDAVKVPAPVEKATPPAAASPRLVLALADIDSPPPVKKKARLTLDLANAAGSERSLADIIADVKRSARLR</sequence>
<dbReference type="RefSeq" id="WP_188070922.1">
    <property type="nucleotide sequence ID" value="NZ_BSPS01000071.1"/>
</dbReference>
<dbReference type="InterPro" id="IPR038765">
    <property type="entry name" value="Papain-like_cys_pep_sf"/>
</dbReference>
<gene>
    <name evidence="3" type="ORF">GGR43_001064</name>
</gene>
<feature type="signal peptide" evidence="1">
    <location>
        <begin position="1"/>
        <end position="23"/>
    </location>
</feature>
<keyword evidence="1" id="KW-0732">Signal</keyword>
<dbReference type="Gene3D" id="3.90.1720.10">
    <property type="entry name" value="endopeptidase domain like (from Nostoc punctiforme)"/>
    <property type="match status" value="1"/>
</dbReference>
<protein>
    <recommendedName>
        <fullName evidence="2">Peptidase C51 domain-containing protein</fullName>
    </recommendedName>
</protein>
<proteinExistence type="predicted"/>
<accession>A0A7W6BED1</accession>
<dbReference type="SUPFAM" id="SSF54001">
    <property type="entry name" value="Cysteine proteinases"/>
    <property type="match status" value="1"/>
</dbReference>
<dbReference type="Pfam" id="PF05257">
    <property type="entry name" value="CHAP"/>
    <property type="match status" value="1"/>
</dbReference>
<reference evidence="3 4" key="1">
    <citation type="submission" date="2020-08" db="EMBL/GenBank/DDBJ databases">
        <title>Genomic Encyclopedia of Type Strains, Phase IV (KMG-IV): sequencing the most valuable type-strain genomes for metagenomic binning, comparative biology and taxonomic classification.</title>
        <authorList>
            <person name="Goeker M."/>
        </authorList>
    </citation>
    <scope>NUCLEOTIDE SEQUENCE [LARGE SCALE GENOMIC DNA]</scope>
    <source>
        <strain evidence="3 4">DSM 26189</strain>
    </source>
</reference>
<evidence type="ECO:0000259" key="2">
    <source>
        <dbReference type="PROSITE" id="PS50911"/>
    </source>
</evidence>
<evidence type="ECO:0000256" key="1">
    <source>
        <dbReference type="SAM" id="SignalP"/>
    </source>
</evidence>
<comment type="caution">
    <text evidence="3">The sequence shown here is derived from an EMBL/GenBank/DDBJ whole genome shotgun (WGS) entry which is preliminary data.</text>
</comment>
<dbReference type="PROSITE" id="PS50911">
    <property type="entry name" value="CHAP"/>
    <property type="match status" value="1"/>
</dbReference>
<feature type="domain" description="Peptidase C51" evidence="2">
    <location>
        <begin position="3"/>
        <end position="124"/>
    </location>
</feature>
<evidence type="ECO:0000313" key="3">
    <source>
        <dbReference type="EMBL" id="MBB3925351.1"/>
    </source>
</evidence>
<dbReference type="AlphaFoldDB" id="A0A7W6BED1"/>
<dbReference type="EMBL" id="JACIDT010000003">
    <property type="protein sequence ID" value="MBB3925351.1"/>
    <property type="molecule type" value="Genomic_DNA"/>
</dbReference>
<evidence type="ECO:0000313" key="4">
    <source>
        <dbReference type="Proteomes" id="UP000571950"/>
    </source>
</evidence>
<organism evidence="3 4">
    <name type="scientific">Sphingobium jiangsuense</name>
    <dbReference type="NCBI Taxonomy" id="870476"/>
    <lineage>
        <taxon>Bacteria</taxon>
        <taxon>Pseudomonadati</taxon>
        <taxon>Pseudomonadota</taxon>
        <taxon>Alphaproteobacteria</taxon>
        <taxon>Sphingomonadales</taxon>
        <taxon>Sphingomonadaceae</taxon>
        <taxon>Sphingobium</taxon>
    </lineage>
</organism>
<feature type="chain" id="PRO_5030630656" description="Peptidase C51 domain-containing protein" evidence="1">
    <location>
        <begin position="24"/>
        <end position="243"/>
    </location>
</feature>